<accession>G9NSA0</accession>
<dbReference type="EMBL" id="ABDG02000022">
    <property type="protein sequence ID" value="EHK46302.1"/>
    <property type="molecule type" value="Genomic_DNA"/>
</dbReference>
<feature type="region of interest" description="Disordered" evidence="1">
    <location>
        <begin position="367"/>
        <end position="431"/>
    </location>
</feature>
<protein>
    <submittedName>
        <fullName evidence="2">Uncharacterized protein</fullName>
    </submittedName>
</protein>
<name>G9NSA0_HYPAI</name>
<feature type="compositionally biased region" description="Pro residues" evidence="1">
    <location>
        <begin position="408"/>
        <end position="426"/>
    </location>
</feature>
<dbReference type="OMA" id="RRGPKNV"/>
<feature type="region of interest" description="Disordered" evidence="1">
    <location>
        <begin position="162"/>
        <end position="311"/>
    </location>
</feature>
<dbReference type="eggNOG" id="ENOG502QV85">
    <property type="taxonomic scope" value="Eukaryota"/>
</dbReference>
<evidence type="ECO:0000313" key="3">
    <source>
        <dbReference type="Proteomes" id="UP000005426"/>
    </source>
</evidence>
<feature type="compositionally biased region" description="Basic residues" evidence="1">
    <location>
        <begin position="297"/>
        <end position="307"/>
    </location>
</feature>
<proteinExistence type="predicted"/>
<dbReference type="GO" id="GO:0003688">
    <property type="term" value="F:DNA replication origin binding"/>
    <property type="evidence" value="ECO:0007669"/>
    <property type="project" value="TreeGrafter"/>
</dbReference>
<dbReference type="AlphaFoldDB" id="G9NSA0"/>
<feature type="compositionally biased region" description="Polar residues" evidence="1">
    <location>
        <begin position="228"/>
        <end position="253"/>
    </location>
</feature>
<evidence type="ECO:0000313" key="2">
    <source>
        <dbReference type="EMBL" id="EHK46302.1"/>
    </source>
</evidence>
<reference evidence="2 3" key="1">
    <citation type="journal article" date="2011" name="Genome Biol.">
        <title>Comparative genome sequence analysis underscores mycoparasitism as the ancestral life style of Trichoderma.</title>
        <authorList>
            <person name="Kubicek C.P."/>
            <person name="Herrera-Estrella A."/>
            <person name="Seidl-Seiboth V."/>
            <person name="Martinez D.A."/>
            <person name="Druzhinina I.S."/>
            <person name="Thon M."/>
            <person name="Zeilinger S."/>
            <person name="Casas-Flores S."/>
            <person name="Horwitz B.A."/>
            <person name="Mukherjee P.K."/>
            <person name="Mukherjee M."/>
            <person name="Kredics L."/>
            <person name="Alcaraz L.D."/>
            <person name="Aerts A."/>
            <person name="Antal Z."/>
            <person name="Atanasova L."/>
            <person name="Cervantes-Badillo M.G."/>
            <person name="Challacombe J."/>
            <person name="Chertkov O."/>
            <person name="McCluskey K."/>
            <person name="Coulpier F."/>
            <person name="Deshpande N."/>
            <person name="von Doehren H."/>
            <person name="Ebbole D.J."/>
            <person name="Esquivel-Naranjo E.U."/>
            <person name="Fekete E."/>
            <person name="Flipphi M."/>
            <person name="Glaser F."/>
            <person name="Gomez-Rodriguez E.Y."/>
            <person name="Gruber S."/>
            <person name="Han C."/>
            <person name="Henrissat B."/>
            <person name="Hermosa R."/>
            <person name="Hernandez-Onate M."/>
            <person name="Karaffa L."/>
            <person name="Kosti I."/>
            <person name="Le Crom S."/>
            <person name="Lindquist E."/>
            <person name="Lucas S."/>
            <person name="Luebeck M."/>
            <person name="Luebeck P.S."/>
            <person name="Margeot A."/>
            <person name="Metz B."/>
            <person name="Misra M."/>
            <person name="Nevalainen H."/>
            <person name="Omann M."/>
            <person name="Packer N."/>
            <person name="Perrone G."/>
            <person name="Uresti-Rivera E.E."/>
            <person name="Salamov A."/>
            <person name="Schmoll M."/>
            <person name="Seiboth B."/>
            <person name="Shapiro H."/>
            <person name="Sukno S."/>
            <person name="Tamayo-Ramos J.A."/>
            <person name="Tisch D."/>
            <person name="Wiest A."/>
            <person name="Wilkinson H.H."/>
            <person name="Zhang M."/>
            <person name="Coutinho P.M."/>
            <person name="Kenerley C.M."/>
            <person name="Monte E."/>
            <person name="Baker S.E."/>
            <person name="Grigoriev I.V."/>
        </authorList>
    </citation>
    <scope>NUCLEOTIDE SEQUENCE [LARGE SCALE GENOMIC DNA]</scope>
    <source>
        <strain evidence="3">ATCC 20476 / IMI 206040</strain>
    </source>
</reference>
<evidence type="ECO:0000256" key="1">
    <source>
        <dbReference type="SAM" id="MobiDB-lite"/>
    </source>
</evidence>
<dbReference type="OrthoDB" id="2104370at2759"/>
<dbReference type="PANTHER" id="PTHR42048">
    <property type="entry name" value="ARS-BINDING PROTEIN 2"/>
    <property type="match status" value="1"/>
</dbReference>
<dbReference type="Proteomes" id="UP000005426">
    <property type="component" value="Unassembled WGS sequence"/>
</dbReference>
<dbReference type="PANTHER" id="PTHR42048:SF1">
    <property type="entry name" value="ARS-BINDING PROTEIN 2"/>
    <property type="match status" value="1"/>
</dbReference>
<dbReference type="InterPro" id="IPR018562">
    <property type="entry name" value="ARS-binding_2"/>
</dbReference>
<comment type="caution">
    <text evidence="2">The sequence shown here is derived from an EMBL/GenBank/DDBJ whole genome shotgun (WGS) entry which is preliminary data.</text>
</comment>
<dbReference type="HOGENOM" id="CLU_014337_0_0_1"/>
<dbReference type="Pfam" id="PF09441">
    <property type="entry name" value="Abp2"/>
    <property type="match status" value="2"/>
</dbReference>
<sequence length="616" mass="67555">MSSPQAVATTLQTGFTVANPRQPVLSPALPDRSVTADTIEDAYVRFIFYCNPALPPDADTNSLREAFANPPRSGGKSFSPFLTTTLGVEPPDLAKDESVQKIAQYGVRLKKWMNSMHVKAFFEYLMDIENDYWTSIPDDPDPTGRPVRDGVAIEDDMALRALLPHIRPKRGRRRPEPDDVAGSPAAQRPRLSPPSAIDGHRGSWSAHPDARGQVLPMDPSRPGAVAAWSSNDTVQTPLSRYPNSAITPSTRSSFWDDALEPRSAITPSKPKLSAHRRGPKNVSSAWKPQGADSSVKLRGRPPIHRTPIRNQVSPYAQVDAAAPLQSAQVRIMTPTAPPGLLVAGMGVNPLDAGARPARPSISLQVPERQGGTVRLATPPLPPPPIPMLPMNGQPANDLPTFPGAGQGLPPPPPPPPPPPQAPPPLQAGPEKDVPRYFFEDLDDRTNLDGLISYFTHVLHNSDWVDPQGNQQEIAGLDECTAMVNATIEHMYKNAESSQAFLINLAALCGAKMLMSNRPRCYRVETSEGVYSYYFDWQYRFGPLKGQFTMTHSVPVTMWKKPGPEERNEASQQEEEGLTAQQWQAKYGALMDEIEKRDRELFDMQNKVIAAMKGDPI</sequence>
<gene>
    <name evidence="2" type="ORF">TRIATDRAFT_218151</name>
</gene>
<organism evidence="2 3">
    <name type="scientific">Hypocrea atroviridis (strain ATCC 20476 / IMI 206040)</name>
    <name type="common">Trichoderma atroviride</name>
    <dbReference type="NCBI Taxonomy" id="452589"/>
    <lineage>
        <taxon>Eukaryota</taxon>
        <taxon>Fungi</taxon>
        <taxon>Dikarya</taxon>
        <taxon>Ascomycota</taxon>
        <taxon>Pezizomycotina</taxon>
        <taxon>Sordariomycetes</taxon>
        <taxon>Hypocreomycetidae</taxon>
        <taxon>Hypocreales</taxon>
        <taxon>Hypocreaceae</taxon>
        <taxon>Trichoderma</taxon>
    </lineage>
</organism>
<feature type="compositionally biased region" description="Pro residues" evidence="1">
    <location>
        <begin position="378"/>
        <end position="387"/>
    </location>
</feature>
<keyword evidence="3" id="KW-1185">Reference proteome</keyword>
<dbReference type="STRING" id="452589.G9NSA0"/>